<evidence type="ECO:0000313" key="1">
    <source>
        <dbReference type="EMBL" id="KYC36066.1"/>
    </source>
</evidence>
<dbReference type="AlphaFoldDB" id="A0A139WUE7"/>
<accession>A0A139WUE7</accession>
<reference evidence="1 2" key="1">
    <citation type="journal article" date="2013" name="Genome Biol. Evol.">
        <title>Genomes of Stigonematalean cyanobacteria (subsection V) and the evolution of oxygenic photosynthesis from prokaryotes to plastids.</title>
        <authorList>
            <person name="Dagan T."/>
            <person name="Roettger M."/>
            <person name="Stucken K."/>
            <person name="Landan G."/>
            <person name="Koch R."/>
            <person name="Major P."/>
            <person name="Gould S.B."/>
            <person name="Goremykin V.V."/>
            <person name="Rippka R."/>
            <person name="Tandeau de Marsac N."/>
            <person name="Gugger M."/>
            <person name="Lockhart P.J."/>
            <person name="Allen J.F."/>
            <person name="Brune I."/>
            <person name="Maus I."/>
            <person name="Puhler A."/>
            <person name="Martin W.F."/>
        </authorList>
    </citation>
    <scope>NUCLEOTIDE SEQUENCE [LARGE SCALE GENOMIC DNA]</scope>
    <source>
        <strain evidence="1 2">PCC 7110</strain>
    </source>
</reference>
<evidence type="ECO:0000313" key="2">
    <source>
        <dbReference type="Proteomes" id="UP000076925"/>
    </source>
</evidence>
<name>A0A139WUE7_9CYAN</name>
<dbReference type="Proteomes" id="UP000076925">
    <property type="component" value="Unassembled WGS sequence"/>
</dbReference>
<dbReference type="OrthoDB" id="490493at2"/>
<gene>
    <name evidence="1" type="ORF">WA1_40725</name>
</gene>
<keyword evidence="2" id="KW-1185">Reference proteome</keyword>
<sequence>MGWLQQSRRILVASVLILILTITTACSGGAVAQVNRTTNQPAVSRDVAYGELERGNTPNGESFGDWVIQASKGLISDAYVRDNNKLGVVISSQVPPNEVRSLAKSLAEGFHRNFPKQDLTVLVFAPDKQRILTVQYDVQTNQLQYS</sequence>
<organism evidence="1 2">
    <name type="scientific">Scytonema hofmannii PCC 7110</name>
    <dbReference type="NCBI Taxonomy" id="128403"/>
    <lineage>
        <taxon>Bacteria</taxon>
        <taxon>Bacillati</taxon>
        <taxon>Cyanobacteriota</taxon>
        <taxon>Cyanophyceae</taxon>
        <taxon>Nostocales</taxon>
        <taxon>Scytonemataceae</taxon>
        <taxon>Scytonema</taxon>
    </lineage>
</organism>
<comment type="caution">
    <text evidence="1">The sequence shown here is derived from an EMBL/GenBank/DDBJ whole genome shotgun (WGS) entry which is preliminary data.</text>
</comment>
<proteinExistence type="predicted"/>
<dbReference type="RefSeq" id="WP_017742758.1">
    <property type="nucleotide sequence ID" value="NZ_KQ976354.1"/>
</dbReference>
<dbReference type="STRING" id="128403.WA1_40725"/>
<protein>
    <submittedName>
        <fullName evidence="1">Uncharacterized protein</fullName>
    </submittedName>
</protein>
<dbReference type="EMBL" id="ANNX02000047">
    <property type="protein sequence ID" value="KYC36066.1"/>
    <property type="molecule type" value="Genomic_DNA"/>
</dbReference>